<dbReference type="PANTHER" id="PTHR33558:SF1">
    <property type="entry name" value="GLUTAREDOXIN-LIKE PROTEIN C5ORF63 HOMOLOG"/>
    <property type="match status" value="1"/>
</dbReference>
<dbReference type="Gene3D" id="3.40.30.10">
    <property type="entry name" value="Glutaredoxin"/>
    <property type="match status" value="1"/>
</dbReference>
<dbReference type="SUPFAM" id="SSF52833">
    <property type="entry name" value="Thioredoxin-like"/>
    <property type="match status" value="1"/>
</dbReference>
<organism evidence="2 3">
    <name type="scientific">Astrephomene gubernaculifera</name>
    <dbReference type="NCBI Taxonomy" id="47775"/>
    <lineage>
        <taxon>Eukaryota</taxon>
        <taxon>Viridiplantae</taxon>
        <taxon>Chlorophyta</taxon>
        <taxon>core chlorophytes</taxon>
        <taxon>Chlorophyceae</taxon>
        <taxon>CS clade</taxon>
        <taxon>Chlamydomonadales</taxon>
        <taxon>Astrephomenaceae</taxon>
        <taxon>Astrephomene</taxon>
    </lineage>
</organism>
<dbReference type="InterPro" id="IPR052565">
    <property type="entry name" value="Glutaredoxin-like_YDR286C"/>
</dbReference>
<evidence type="ECO:0000313" key="2">
    <source>
        <dbReference type="EMBL" id="GFR44191.1"/>
    </source>
</evidence>
<dbReference type="EMBL" id="BMAR01000007">
    <property type="protein sequence ID" value="GFR44191.1"/>
    <property type="molecule type" value="Genomic_DNA"/>
</dbReference>
<dbReference type="Pfam" id="PF05768">
    <property type="entry name" value="Glrx-like"/>
    <property type="match status" value="1"/>
</dbReference>
<accession>A0AAD3DQS0</accession>
<dbReference type="InterPro" id="IPR008554">
    <property type="entry name" value="Glutaredoxin-like"/>
</dbReference>
<reference evidence="2 3" key="1">
    <citation type="journal article" date="2021" name="Sci. Rep.">
        <title>Genome sequencing of the multicellular alga Astrephomene provides insights into convergent evolution of germ-soma differentiation.</title>
        <authorList>
            <person name="Yamashita S."/>
            <person name="Yamamoto K."/>
            <person name="Matsuzaki R."/>
            <person name="Suzuki S."/>
            <person name="Yamaguchi H."/>
            <person name="Hirooka S."/>
            <person name="Minakuchi Y."/>
            <person name="Miyagishima S."/>
            <person name="Kawachi M."/>
            <person name="Toyoda A."/>
            <person name="Nozaki H."/>
        </authorList>
    </citation>
    <scope>NUCLEOTIDE SEQUENCE [LARGE SCALE GENOMIC DNA]</scope>
    <source>
        <strain evidence="2 3">NIES-4017</strain>
    </source>
</reference>
<dbReference type="PANTHER" id="PTHR33558">
    <property type="entry name" value="GLUTAREDOXIN-LIKE PROTEIN C5ORF63 HOMOLOG"/>
    <property type="match status" value="1"/>
</dbReference>
<keyword evidence="1" id="KW-0813">Transport</keyword>
<keyword evidence="1" id="KW-0249">Electron transport</keyword>
<dbReference type="AlphaFoldDB" id="A0AAD3DQS0"/>
<comment type="caution">
    <text evidence="2">The sequence shown here is derived from an EMBL/GenBank/DDBJ whole genome shotgun (WGS) entry which is preliminary data.</text>
</comment>
<sequence>MIQHVSRFQHASRVSLDRTVLLPNQSHPSRIRQLGAASSSQPLEPLPGKPSKVIILYSKPNCPLCEGTRDRVQGLIDRAQFMPSLLTEYTLEIRDISTNPAWSAAYDMEVPVLTVLAQDGREVCIPRPPPRMTTDKLRRHIEAALPQ</sequence>
<evidence type="ECO:0000313" key="3">
    <source>
        <dbReference type="Proteomes" id="UP001054857"/>
    </source>
</evidence>
<keyword evidence="3" id="KW-1185">Reference proteome</keyword>
<evidence type="ECO:0000256" key="1">
    <source>
        <dbReference type="RuleBase" id="RU363082"/>
    </source>
</evidence>
<dbReference type="InterPro" id="IPR036249">
    <property type="entry name" value="Thioredoxin-like_sf"/>
</dbReference>
<name>A0AAD3DQS0_9CHLO</name>
<gene>
    <name evidence="2" type="ORF">Agub_g5374</name>
</gene>
<proteinExistence type="inferred from homology"/>
<comment type="similarity">
    <text evidence="1">Belongs to the glutaredoxin family.</text>
</comment>
<protein>
    <recommendedName>
        <fullName evidence="1">Glutaredoxin-like protein</fullName>
    </recommendedName>
</protein>
<dbReference type="Proteomes" id="UP001054857">
    <property type="component" value="Unassembled WGS sequence"/>
</dbReference>